<feature type="region of interest" description="Disordered" evidence="9">
    <location>
        <begin position="1"/>
        <end position="61"/>
    </location>
</feature>
<protein>
    <recommendedName>
        <fullName evidence="7">Ribosome biogenesis protein BOP1 homolog</fullName>
    </recommendedName>
</protein>
<dbReference type="GO" id="GO:0043021">
    <property type="term" value="F:ribonucleoprotein complex binding"/>
    <property type="evidence" value="ECO:0007669"/>
    <property type="project" value="UniProtKB-UniRule"/>
</dbReference>
<proteinExistence type="inferred from homology"/>
<dbReference type="SUPFAM" id="SSF50978">
    <property type="entry name" value="WD40 repeat-like"/>
    <property type="match status" value="1"/>
</dbReference>
<evidence type="ECO:0000256" key="8">
    <source>
        <dbReference type="PROSITE-ProRule" id="PRU00221"/>
    </source>
</evidence>
<dbReference type="InterPro" id="IPR019775">
    <property type="entry name" value="WD40_repeat_CS"/>
</dbReference>
<dbReference type="GO" id="GO:0005654">
    <property type="term" value="C:nucleoplasm"/>
    <property type="evidence" value="ECO:0007669"/>
    <property type="project" value="UniProtKB-SubCell"/>
</dbReference>
<dbReference type="GO" id="GO:0000466">
    <property type="term" value="P:maturation of 5.8S rRNA from tricistronic rRNA transcript (SSU-rRNA, 5.8S rRNA, LSU-rRNA)"/>
    <property type="evidence" value="ECO:0007669"/>
    <property type="project" value="UniProtKB-UniRule"/>
</dbReference>
<dbReference type="GO" id="GO:0000463">
    <property type="term" value="P:maturation of LSU-rRNA from tricistronic rRNA transcript (SSU-rRNA, 5.8S rRNA, LSU-rRNA)"/>
    <property type="evidence" value="ECO:0007669"/>
    <property type="project" value="UniProtKB-UniRule"/>
</dbReference>
<evidence type="ECO:0000256" key="5">
    <source>
        <dbReference type="ARBA" id="ARBA00023242"/>
    </source>
</evidence>
<dbReference type="PROSITE" id="PS50294">
    <property type="entry name" value="WD_REPEATS_REGION"/>
    <property type="match status" value="1"/>
</dbReference>
<dbReference type="InterPro" id="IPR028598">
    <property type="entry name" value="BOP1/Erb1"/>
</dbReference>
<dbReference type="PROSITE" id="PS50082">
    <property type="entry name" value="WD_REPEATS_2"/>
    <property type="match status" value="1"/>
</dbReference>
<comment type="similarity">
    <text evidence="7">Belongs to the WD repeat BOP1/ERB1 family.</text>
</comment>
<comment type="subcellular location">
    <subcellularLocation>
        <location evidence="7">Nucleus</location>
        <location evidence="7">Nucleolus</location>
    </subcellularLocation>
    <subcellularLocation>
        <location evidence="7">Nucleus</location>
        <location evidence="7">Nucleoplasm</location>
    </subcellularLocation>
</comment>
<sequence>MEPVKVKRRKMNGGVSEGASPPRRRSGRIKELTAEMNGNSALPEQGDPNDEYRYDSSDEEDIRNTVGNIPMNWYDDYPHLGYDWEGKKILKPMKRDQLDEFLKKMEDPNFWRTVKDSQTGQDVVLSDADVELIERMQAGKIPDKDFNEYAPWVDWFTSEVMKMPLRAFPDHKRSFLPSKTDKEKVSKLVHALKMGWIKTEAQKEKERKEKKEPKFYMLWGGDNVSEHMRRIHNHIPAPKRLFPGHAESYNPPPEYLFNRRELRQWEKQTKEGRKRKLHFVPQKYASLREVPAYPKYINERFNRCLDLYLCPRGRKMKLTIDPEDLIPELPNPKELQPFPTVLSIIYKGHTDMIRTMTVDAKGQYLVSGSDDTTIKVWEVATGRCLKTIPCGGTVRSISWCPSQGISLILVAADRKVLLINPNVGDHLVSSKTDALLEEAPEDDTLVSQRIRTAVQWEKPSPTSEEWLRGIRVIINHFKIVTQVSWHGRGDYFASVMPEGEDRSVIIHQLSKRKSQFPFTKSRGLIQCVLFHPIKPYLFVATQRHVRIYDLVKQELIKKLLSNSKWISTMAIHPGGDNVLVGTYDRKMLWFDLDLSTKPYQTLRVHSYAVRGVAYHKRYPLFASVSDDRSLIVCHGMVYNDLLQNPLIVPLKKFTDHVITNDFSALDVIFHPTQPWVFSCGSDATIRLYT</sequence>
<dbReference type="GO" id="GO:0070545">
    <property type="term" value="C:PeBoW complex"/>
    <property type="evidence" value="ECO:0007669"/>
    <property type="project" value="TreeGrafter"/>
</dbReference>
<dbReference type="PROSITE" id="PS00678">
    <property type="entry name" value="WD_REPEATS_1"/>
    <property type="match status" value="1"/>
</dbReference>
<comment type="function">
    <text evidence="6">Component of the PeBoW complex, which is required for maturation of 28S and 5.8S ribosomal RNAs and formation of the 60S ribosome.</text>
</comment>
<dbReference type="PANTHER" id="PTHR17605">
    <property type="entry name" value="RIBOSOME BIOGENESIS PROTEIN BOP1 BLOCK OF PROLIFERATION 1 PROTEIN"/>
    <property type="match status" value="1"/>
</dbReference>
<feature type="compositionally biased region" description="Basic residues" evidence="9">
    <location>
        <begin position="1"/>
        <end position="11"/>
    </location>
</feature>
<feature type="domain" description="BOP1 N-terminal" evidence="10">
    <location>
        <begin position="74"/>
        <end position="339"/>
    </location>
</feature>
<comment type="function">
    <text evidence="7">Required for maturation of ribosomal RNAs and formation of the large ribosomal subunit.</text>
</comment>
<dbReference type="GO" id="GO:0030687">
    <property type="term" value="C:preribosome, large subunit precursor"/>
    <property type="evidence" value="ECO:0007669"/>
    <property type="project" value="UniProtKB-UniRule"/>
</dbReference>
<name>A0AAW2IAQ1_9NEOP</name>
<evidence type="ECO:0000256" key="2">
    <source>
        <dbReference type="ARBA" id="ARBA00022552"/>
    </source>
</evidence>
<gene>
    <name evidence="11" type="ORF">PYX00_001011</name>
</gene>
<accession>A0AAW2IAQ1</accession>
<evidence type="ECO:0000256" key="4">
    <source>
        <dbReference type="ARBA" id="ARBA00022737"/>
    </source>
</evidence>
<dbReference type="InterPro" id="IPR036322">
    <property type="entry name" value="WD40_repeat_dom_sf"/>
</dbReference>
<evidence type="ECO:0000256" key="9">
    <source>
        <dbReference type="SAM" id="MobiDB-lite"/>
    </source>
</evidence>
<organism evidence="11">
    <name type="scientific">Menopon gallinae</name>
    <name type="common">poultry shaft louse</name>
    <dbReference type="NCBI Taxonomy" id="328185"/>
    <lineage>
        <taxon>Eukaryota</taxon>
        <taxon>Metazoa</taxon>
        <taxon>Ecdysozoa</taxon>
        <taxon>Arthropoda</taxon>
        <taxon>Hexapoda</taxon>
        <taxon>Insecta</taxon>
        <taxon>Pterygota</taxon>
        <taxon>Neoptera</taxon>
        <taxon>Paraneoptera</taxon>
        <taxon>Psocodea</taxon>
        <taxon>Troctomorpha</taxon>
        <taxon>Phthiraptera</taxon>
        <taxon>Amblycera</taxon>
        <taxon>Menoponidae</taxon>
        <taxon>Menopon</taxon>
    </lineage>
</organism>
<feature type="repeat" description="WD" evidence="8">
    <location>
        <begin position="346"/>
        <end position="387"/>
    </location>
</feature>
<keyword evidence="1 7" id="KW-0690">Ribosome biogenesis</keyword>
<dbReference type="EMBL" id="JARGDH010000001">
    <property type="protein sequence ID" value="KAL0279462.1"/>
    <property type="molecule type" value="Genomic_DNA"/>
</dbReference>
<dbReference type="HAMAP" id="MF_03027">
    <property type="entry name" value="BOP1"/>
    <property type="match status" value="1"/>
</dbReference>
<comment type="caution">
    <text evidence="11">The sequence shown here is derived from an EMBL/GenBank/DDBJ whole genome shotgun (WGS) entry which is preliminary data.</text>
</comment>
<dbReference type="Pfam" id="PF08145">
    <property type="entry name" value="BOP1NT"/>
    <property type="match status" value="1"/>
</dbReference>
<keyword evidence="3 8" id="KW-0853">WD repeat</keyword>
<keyword evidence="5 7" id="KW-0539">Nucleus</keyword>
<dbReference type="InterPro" id="IPR015943">
    <property type="entry name" value="WD40/YVTN_repeat-like_dom_sf"/>
</dbReference>
<dbReference type="FunFam" id="2.130.10.10:FF:000061">
    <property type="entry name" value="Ribosome biogenesis protein BOP1 homolog"/>
    <property type="match status" value="1"/>
</dbReference>
<evidence type="ECO:0000313" key="11">
    <source>
        <dbReference type="EMBL" id="KAL0279462.1"/>
    </source>
</evidence>
<evidence type="ECO:0000256" key="1">
    <source>
        <dbReference type="ARBA" id="ARBA00022517"/>
    </source>
</evidence>
<dbReference type="SMART" id="SM00320">
    <property type="entry name" value="WD40"/>
    <property type="match status" value="7"/>
</dbReference>
<evidence type="ECO:0000259" key="10">
    <source>
        <dbReference type="SMART" id="SM01035"/>
    </source>
</evidence>
<keyword evidence="2 7" id="KW-0698">rRNA processing</keyword>
<keyword evidence="4" id="KW-0677">Repeat</keyword>
<evidence type="ECO:0000256" key="7">
    <source>
        <dbReference type="HAMAP-Rule" id="MF_03027"/>
    </source>
</evidence>
<dbReference type="SMART" id="SM01035">
    <property type="entry name" value="BOP1NT"/>
    <property type="match status" value="1"/>
</dbReference>
<dbReference type="AlphaFoldDB" id="A0AAW2IAQ1"/>
<dbReference type="InterPro" id="IPR001680">
    <property type="entry name" value="WD40_rpt"/>
</dbReference>
<reference evidence="11" key="1">
    <citation type="journal article" date="2024" name="Gigascience">
        <title>Chromosome-level genome of the poultry shaft louse Menopon gallinae provides insight into the host-switching and adaptive evolution of parasitic lice.</title>
        <authorList>
            <person name="Xu Y."/>
            <person name="Ma L."/>
            <person name="Liu S."/>
            <person name="Liang Y."/>
            <person name="Liu Q."/>
            <person name="He Z."/>
            <person name="Tian L."/>
            <person name="Duan Y."/>
            <person name="Cai W."/>
            <person name="Li H."/>
            <person name="Song F."/>
        </authorList>
    </citation>
    <scope>NUCLEOTIDE SEQUENCE</scope>
    <source>
        <strain evidence="11">Cailab_2023a</strain>
    </source>
</reference>
<evidence type="ECO:0000256" key="3">
    <source>
        <dbReference type="ARBA" id="ARBA00022574"/>
    </source>
</evidence>
<dbReference type="Gene3D" id="2.130.10.10">
    <property type="entry name" value="YVTN repeat-like/Quinoprotein amine dehydrogenase"/>
    <property type="match status" value="1"/>
</dbReference>
<evidence type="ECO:0000256" key="6">
    <source>
        <dbReference type="ARBA" id="ARBA00055102"/>
    </source>
</evidence>
<dbReference type="InterPro" id="IPR012953">
    <property type="entry name" value="BOP1_N_dom"/>
</dbReference>
<dbReference type="PANTHER" id="PTHR17605:SF0">
    <property type="entry name" value="RIBOSOME BIOGENESIS PROTEIN BOP1"/>
    <property type="match status" value="1"/>
</dbReference>
<dbReference type="Pfam" id="PF00400">
    <property type="entry name" value="WD40"/>
    <property type="match status" value="3"/>
</dbReference>